<keyword evidence="4" id="KW-0106">Calcium</keyword>
<dbReference type="InterPro" id="IPR050738">
    <property type="entry name" value="Sulfatase"/>
</dbReference>
<dbReference type="Gene3D" id="3.30.1120.10">
    <property type="match status" value="1"/>
</dbReference>
<dbReference type="InterPro" id="IPR017850">
    <property type="entry name" value="Alkaline_phosphatase_core_sf"/>
</dbReference>
<dbReference type="AlphaFoldDB" id="A0AA37MDN6"/>
<evidence type="ECO:0000256" key="4">
    <source>
        <dbReference type="ARBA" id="ARBA00022837"/>
    </source>
</evidence>
<evidence type="ECO:0000313" key="8">
    <source>
        <dbReference type="Proteomes" id="UP000887043"/>
    </source>
</evidence>
<keyword evidence="3" id="KW-0378">Hydrolase</keyword>
<evidence type="ECO:0000256" key="3">
    <source>
        <dbReference type="ARBA" id="ARBA00022801"/>
    </source>
</evidence>
<dbReference type="SUPFAM" id="SSF53649">
    <property type="entry name" value="Alkaline phosphatase-like"/>
    <property type="match status" value="1"/>
</dbReference>
<evidence type="ECO:0000256" key="1">
    <source>
        <dbReference type="ARBA" id="ARBA00008779"/>
    </source>
</evidence>
<comment type="PTM">
    <text evidence="5">The conversion to 3-oxoalanine (also known as C-formylglycine, FGly), of a serine or cysteine residue in prokaryotes and of a cysteine residue in eukaryotes, is critical for catalytic activity.</text>
</comment>
<evidence type="ECO:0000259" key="6">
    <source>
        <dbReference type="Pfam" id="PF00884"/>
    </source>
</evidence>
<name>A0AA37MDN6_SEGBR</name>
<feature type="domain" description="Sulfatase N-terminal" evidence="6">
    <location>
        <begin position="32"/>
        <end position="365"/>
    </location>
</feature>
<dbReference type="EMBL" id="BPTR01000001">
    <property type="protein sequence ID" value="GJG26678.1"/>
    <property type="molecule type" value="Genomic_DNA"/>
</dbReference>
<dbReference type="PANTHER" id="PTHR42693:SF53">
    <property type="entry name" value="ENDO-4-O-SULFATASE"/>
    <property type="match status" value="1"/>
</dbReference>
<comment type="similarity">
    <text evidence="1">Belongs to the sulfatase family.</text>
</comment>
<comment type="caution">
    <text evidence="7">The sequence shown here is derived from an EMBL/GenBank/DDBJ whole genome shotgun (WGS) entry which is preliminary data.</text>
</comment>
<dbReference type="PANTHER" id="PTHR42693">
    <property type="entry name" value="ARYLSULFATASE FAMILY MEMBER"/>
    <property type="match status" value="1"/>
</dbReference>
<dbReference type="RefSeq" id="WP_006283132.1">
    <property type="nucleotide sequence ID" value="NZ_BPTR01000001.1"/>
</dbReference>
<proteinExistence type="inferred from homology"/>
<evidence type="ECO:0000256" key="2">
    <source>
        <dbReference type="ARBA" id="ARBA00022723"/>
    </source>
</evidence>
<evidence type="ECO:0000256" key="5">
    <source>
        <dbReference type="PIRSR" id="PIRSR600917-52"/>
    </source>
</evidence>
<dbReference type="GO" id="GO:0046872">
    <property type="term" value="F:metal ion binding"/>
    <property type="evidence" value="ECO:0007669"/>
    <property type="project" value="UniProtKB-KW"/>
</dbReference>
<evidence type="ECO:0000313" key="7">
    <source>
        <dbReference type="EMBL" id="GJG26678.1"/>
    </source>
</evidence>
<sequence length="477" mass="54103">MNTKLYFGSLIVTLLIPSESKAQISKATPDHPNIIFILADDMGYGDLHCYGNQYIKTPNIDRLAESGTRFEQAYAGSGISSPSRCSLMTGKNTGNTRIRDNQCPVGGKIGIKINPKGDTTYIHRANLLPEDTTIATVLQTAGYRTCLVNKWHLDGYDPMAAPNHRGFDEFYGWTISTPHSNGPYYYYPYYRFHGDSLINIKENEHDAHVRHNTEISTDDAIAFIHREKDHPFFLYLAYDAPHEPYHIDDTSWYDEKGEWSMNTKRYAALVSHMDYNIGRVLGTLDALGLRENTLVIFASDNGAAVMAPIQDLNSGAGLKGHKGQLYEGGIKVPVIVNQPGKVPVQKLNNIIYFPDFMPTFAKITGCTKSLPKNINGMDISPLFYGEQMDTDNRYLYWEFPGKQRAIRFGKWKAESIGKNKPLELYNIEDDKYETTNLADKYPKLLKQLDKQMKKMRTPSEYWPIEGEKGYKNLSLKN</sequence>
<dbReference type="Gene3D" id="3.40.720.10">
    <property type="entry name" value="Alkaline Phosphatase, subunit A"/>
    <property type="match status" value="1"/>
</dbReference>
<dbReference type="GO" id="GO:0004065">
    <property type="term" value="F:arylsulfatase activity"/>
    <property type="evidence" value="ECO:0007669"/>
    <property type="project" value="TreeGrafter"/>
</dbReference>
<reference evidence="7" key="1">
    <citation type="submission" date="2021-08" db="EMBL/GenBank/DDBJ databases">
        <title>Prevotella lacticifex sp. nov., isolated from rumen of cow.</title>
        <authorList>
            <person name="Shinkai T."/>
            <person name="Ikeyama N."/>
            <person name="Kumagai M."/>
            <person name="Ohmori H."/>
            <person name="Sakamoto M."/>
            <person name="Ohkuma M."/>
            <person name="Mitsumori M."/>
        </authorList>
    </citation>
    <scope>NUCLEOTIDE SEQUENCE</scope>
    <source>
        <strain evidence="7">DSM 11371</strain>
    </source>
</reference>
<dbReference type="PROSITE" id="PS00523">
    <property type="entry name" value="SULFATASE_1"/>
    <property type="match status" value="1"/>
</dbReference>
<accession>A0AA37MDN6</accession>
<keyword evidence="2" id="KW-0479">Metal-binding</keyword>
<dbReference type="Proteomes" id="UP000887043">
    <property type="component" value="Unassembled WGS sequence"/>
</dbReference>
<feature type="modified residue" description="3-oxoalanine (Ser)" evidence="5">
    <location>
        <position position="80"/>
    </location>
</feature>
<organism evidence="7 8">
    <name type="scientific">Segatella bryantii</name>
    <name type="common">Prevotella bryantii</name>
    <dbReference type="NCBI Taxonomy" id="77095"/>
    <lineage>
        <taxon>Bacteria</taxon>
        <taxon>Pseudomonadati</taxon>
        <taxon>Bacteroidota</taxon>
        <taxon>Bacteroidia</taxon>
        <taxon>Bacteroidales</taxon>
        <taxon>Prevotellaceae</taxon>
        <taxon>Segatella</taxon>
    </lineage>
</organism>
<dbReference type="InterPro" id="IPR000917">
    <property type="entry name" value="Sulfatase_N"/>
</dbReference>
<dbReference type="Pfam" id="PF00884">
    <property type="entry name" value="Sulfatase"/>
    <property type="match status" value="1"/>
</dbReference>
<gene>
    <name evidence="7" type="ORF">PRRU23_03780</name>
</gene>
<dbReference type="InterPro" id="IPR024607">
    <property type="entry name" value="Sulfatase_CS"/>
</dbReference>
<protein>
    <submittedName>
        <fullName evidence="7">Arylsulfatase</fullName>
    </submittedName>
</protein>